<evidence type="ECO:0008006" key="3">
    <source>
        <dbReference type="Google" id="ProtNLM"/>
    </source>
</evidence>
<reference evidence="2" key="1">
    <citation type="submission" date="2016-10" db="EMBL/GenBank/DDBJ databases">
        <authorList>
            <person name="Varghese N."/>
            <person name="Submissions S."/>
        </authorList>
    </citation>
    <scope>NUCLEOTIDE SEQUENCE [LARGE SCALE GENOMIC DNA]</scope>
    <source>
        <strain evidence="2">DSM 45237</strain>
    </source>
</reference>
<accession>A0A1H5PI43</accession>
<gene>
    <name evidence="1" type="ORF">SAMN04488561_4407</name>
</gene>
<sequence length="123" mass="12488">MTAEHGVASTTLALAGVADEQLAAARAATSGRSARTIHGGHGHVLRQTVLALLAGRALDEHESPGEATLQVLVGRVRLAAGDRSAEASAGDHLIIPPERHSLAAAEDSVVLLTVVTAPARTVP</sequence>
<dbReference type="STRING" id="561176.SAMN04488561_4407"/>
<dbReference type="RefSeq" id="WP_069110113.1">
    <property type="nucleotide sequence ID" value="NZ_FNUC01000004.1"/>
</dbReference>
<evidence type="ECO:0000313" key="1">
    <source>
        <dbReference type="EMBL" id="SEF13543.1"/>
    </source>
</evidence>
<dbReference type="Gene3D" id="2.60.120.10">
    <property type="entry name" value="Jelly Rolls"/>
    <property type="match status" value="1"/>
</dbReference>
<dbReference type="OrthoDB" id="5190473at2"/>
<evidence type="ECO:0000313" key="2">
    <source>
        <dbReference type="Proteomes" id="UP000181980"/>
    </source>
</evidence>
<protein>
    <recommendedName>
        <fullName evidence="3">Cupin domain protein</fullName>
    </recommendedName>
</protein>
<dbReference type="InterPro" id="IPR014710">
    <property type="entry name" value="RmlC-like_jellyroll"/>
</dbReference>
<dbReference type="SUPFAM" id="SSF51182">
    <property type="entry name" value="RmlC-like cupins"/>
    <property type="match status" value="1"/>
</dbReference>
<name>A0A1H5PI43_9ACTN</name>
<dbReference type="InterPro" id="IPR011051">
    <property type="entry name" value="RmlC_Cupin_sf"/>
</dbReference>
<keyword evidence="2" id="KW-1185">Reference proteome</keyword>
<dbReference type="Proteomes" id="UP000181980">
    <property type="component" value="Unassembled WGS sequence"/>
</dbReference>
<organism evidence="1 2">
    <name type="scientific">Jiangella alba</name>
    <dbReference type="NCBI Taxonomy" id="561176"/>
    <lineage>
        <taxon>Bacteria</taxon>
        <taxon>Bacillati</taxon>
        <taxon>Actinomycetota</taxon>
        <taxon>Actinomycetes</taxon>
        <taxon>Jiangellales</taxon>
        <taxon>Jiangellaceae</taxon>
        <taxon>Jiangella</taxon>
    </lineage>
</organism>
<dbReference type="PANTHER" id="PTHR37694:SF1">
    <property type="entry name" value="SLR8022 PROTEIN"/>
    <property type="match status" value="1"/>
</dbReference>
<dbReference type="PANTHER" id="PTHR37694">
    <property type="entry name" value="SLR8022 PROTEIN"/>
    <property type="match status" value="1"/>
</dbReference>
<proteinExistence type="predicted"/>
<dbReference type="AlphaFoldDB" id="A0A1H5PI43"/>
<dbReference type="CDD" id="cd02230">
    <property type="entry name" value="cupin_HP0902-like"/>
    <property type="match status" value="1"/>
</dbReference>
<dbReference type="EMBL" id="FNUC01000004">
    <property type="protein sequence ID" value="SEF13543.1"/>
    <property type="molecule type" value="Genomic_DNA"/>
</dbReference>